<organism evidence="4 5">
    <name type="scientific">Haliscomenobacter hydrossis (strain ATCC 27775 / DSM 1100 / LMG 10767 / O)</name>
    <dbReference type="NCBI Taxonomy" id="760192"/>
    <lineage>
        <taxon>Bacteria</taxon>
        <taxon>Pseudomonadati</taxon>
        <taxon>Bacteroidota</taxon>
        <taxon>Saprospiria</taxon>
        <taxon>Saprospirales</taxon>
        <taxon>Haliscomenobacteraceae</taxon>
        <taxon>Haliscomenobacter</taxon>
    </lineage>
</organism>
<keyword evidence="5" id="KW-1185">Reference proteome</keyword>
<dbReference type="Proteomes" id="UP000008461">
    <property type="component" value="Chromosome"/>
</dbReference>
<dbReference type="eggNOG" id="COG4232">
    <property type="taxonomic scope" value="Bacteria"/>
</dbReference>
<dbReference type="Gene3D" id="3.30.70.1070">
    <property type="entry name" value="Sporulation related repeat"/>
    <property type="match status" value="1"/>
</dbReference>
<dbReference type="SUPFAM" id="SSF52833">
    <property type="entry name" value="Thioredoxin-like"/>
    <property type="match status" value="1"/>
</dbReference>
<dbReference type="Gene3D" id="3.40.30.10">
    <property type="entry name" value="Glutaredoxin"/>
    <property type="match status" value="1"/>
</dbReference>
<dbReference type="InterPro" id="IPR007730">
    <property type="entry name" value="SPOR-like_dom"/>
</dbReference>
<dbReference type="InterPro" id="IPR036249">
    <property type="entry name" value="Thioredoxin-like_sf"/>
</dbReference>
<dbReference type="eggNOG" id="COG3087">
    <property type="taxonomic scope" value="Bacteria"/>
</dbReference>
<protein>
    <submittedName>
        <fullName evidence="4">Sporulation domain-containing protein</fullName>
    </submittedName>
</protein>
<evidence type="ECO:0000259" key="3">
    <source>
        <dbReference type="PROSITE" id="PS51724"/>
    </source>
</evidence>
<feature type="chain" id="PRO_5003310188" evidence="2">
    <location>
        <begin position="26"/>
        <end position="274"/>
    </location>
</feature>
<feature type="signal peptide" evidence="2">
    <location>
        <begin position="1"/>
        <end position="25"/>
    </location>
</feature>
<dbReference type="EMBL" id="CP002691">
    <property type="protein sequence ID" value="AEE52187.1"/>
    <property type="molecule type" value="Genomic_DNA"/>
</dbReference>
<reference evidence="4 5" key="1">
    <citation type="journal article" date="2011" name="Stand. Genomic Sci.">
        <title>Complete genome sequence of Haliscomenobacter hydrossis type strain (O).</title>
        <authorList>
            <consortium name="US DOE Joint Genome Institute (JGI-PGF)"/>
            <person name="Daligault H."/>
            <person name="Lapidus A."/>
            <person name="Zeytun A."/>
            <person name="Nolan M."/>
            <person name="Lucas S."/>
            <person name="Del Rio T.G."/>
            <person name="Tice H."/>
            <person name="Cheng J.F."/>
            <person name="Tapia R."/>
            <person name="Han C."/>
            <person name="Goodwin L."/>
            <person name="Pitluck S."/>
            <person name="Liolios K."/>
            <person name="Pagani I."/>
            <person name="Ivanova N."/>
            <person name="Huntemann M."/>
            <person name="Mavromatis K."/>
            <person name="Mikhailova N."/>
            <person name="Pati A."/>
            <person name="Chen A."/>
            <person name="Palaniappan K."/>
            <person name="Land M."/>
            <person name="Hauser L."/>
            <person name="Brambilla E.M."/>
            <person name="Rohde M."/>
            <person name="Verbarg S."/>
            <person name="Goker M."/>
            <person name="Bristow J."/>
            <person name="Eisen J.A."/>
            <person name="Markowitz V."/>
            <person name="Hugenholtz P."/>
            <person name="Kyrpides N.C."/>
            <person name="Klenk H.P."/>
            <person name="Woyke T."/>
        </authorList>
    </citation>
    <scope>NUCLEOTIDE SEQUENCE [LARGE SCALE GENOMIC DNA]</scope>
    <source>
        <strain evidence="5">ATCC 27775 / DSM 1100 / LMG 10767 / O</strain>
    </source>
</reference>
<reference key="2">
    <citation type="submission" date="2011-04" db="EMBL/GenBank/DDBJ databases">
        <title>Complete sequence of chromosome of Haliscomenobacter hydrossis DSM 1100.</title>
        <authorList>
            <consortium name="US DOE Joint Genome Institute (JGI-PGF)"/>
            <person name="Lucas S."/>
            <person name="Han J."/>
            <person name="Lapidus A."/>
            <person name="Bruce D."/>
            <person name="Goodwin L."/>
            <person name="Pitluck S."/>
            <person name="Peters L."/>
            <person name="Kyrpides N."/>
            <person name="Mavromatis K."/>
            <person name="Ivanova N."/>
            <person name="Ovchinnikova G."/>
            <person name="Pagani I."/>
            <person name="Daligault H."/>
            <person name="Detter J.C."/>
            <person name="Han C."/>
            <person name="Land M."/>
            <person name="Hauser L."/>
            <person name="Markowitz V."/>
            <person name="Cheng J.-F."/>
            <person name="Hugenholtz P."/>
            <person name="Woyke T."/>
            <person name="Wu D."/>
            <person name="Verbarg S."/>
            <person name="Frueling A."/>
            <person name="Brambilla E."/>
            <person name="Klenk H.-P."/>
            <person name="Eisen J.A."/>
        </authorList>
    </citation>
    <scope>NUCLEOTIDE SEQUENCE</scope>
    <source>
        <strain>DSM 1100</strain>
    </source>
</reference>
<dbReference type="Pfam" id="PF05036">
    <property type="entry name" value="SPOR"/>
    <property type="match status" value="1"/>
</dbReference>
<evidence type="ECO:0000313" key="4">
    <source>
        <dbReference type="EMBL" id="AEE52187.1"/>
    </source>
</evidence>
<name>F4KPT7_HALH1</name>
<dbReference type="InterPro" id="IPR017937">
    <property type="entry name" value="Thioredoxin_CS"/>
</dbReference>
<feature type="domain" description="SPOR" evidence="3">
    <location>
        <begin position="195"/>
        <end position="274"/>
    </location>
</feature>
<evidence type="ECO:0000256" key="2">
    <source>
        <dbReference type="SAM" id="SignalP"/>
    </source>
</evidence>
<gene>
    <name evidence="4" type="ordered locus">Halhy_4343</name>
</gene>
<keyword evidence="2" id="KW-0732">Signal</keyword>
<dbReference type="OrthoDB" id="981626at2"/>
<dbReference type="STRING" id="760192.Halhy_4343"/>
<dbReference type="InterPro" id="IPR036680">
    <property type="entry name" value="SPOR-like_sf"/>
</dbReference>
<dbReference type="SUPFAM" id="SSF110997">
    <property type="entry name" value="Sporulation related repeat"/>
    <property type="match status" value="1"/>
</dbReference>
<keyword evidence="1" id="KW-0676">Redox-active center</keyword>
<dbReference type="KEGG" id="hhy:Halhy_4343"/>
<dbReference type="PROSITE" id="PS51724">
    <property type="entry name" value="SPOR"/>
    <property type="match status" value="1"/>
</dbReference>
<accession>F4KPT7</accession>
<evidence type="ECO:0000313" key="5">
    <source>
        <dbReference type="Proteomes" id="UP000008461"/>
    </source>
</evidence>
<evidence type="ECO:0000256" key="1">
    <source>
        <dbReference type="ARBA" id="ARBA00023284"/>
    </source>
</evidence>
<dbReference type="RefSeq" id="WP_013766725.1">
    <property type="nucleotide sequence ID" value="NC_015510.1"/>
</dbReference>
<dbReference type="GO" id="GO:0042834">
    <property type="term" value="F:peptidoglycan binding"/>
    <property type="evidence" value="ECO:0007669"/>
    <property type="project" value="InterPro"/>
</dbReference>
<dbReference type="Pfam" id="PF13899">
    <property type="entry name" value="Thioredoxin_7"/>
    <property type="match status" value="1"/>
</dbReference>
<dbReference type="AlphaFoldDB" id="F4KPT7"/>
<sequence length="274" mass="30791">MKKLSFTQGLLFALFFCAASQPLHAVQFVRLSLAEAKVRAAQLQRPLFVNFHANWCLPCQWMDNNTFLDPNVSDYLSLNYLAVKIDVDEVQGYADKEACGVKFLPSMLVFNASGIVVVRYEETLDAGQLLTLLQRYNTPENRVAQRPLVMNVNHISSPVQENIAPNLSADADDDPAKLDAQRRRLNLPTPPPPGSPGIRKLGVQLGVFSSYEQVIQQVQFFEKKFNKPVNISSRLYNGQTYYHLIAGPFDTPAQMQTYLNALQREGLKSLVVLM</sequence>
<dbReference type="HOGENOM" id="CLU_1014768_0_0_10"/>
<dbReference type="PROSITE" id="PS00194">
    <property type="entry name" value="THIOREDOXIN_1"/>
    <property type="match status" value="1"/>
</dbReference>
<proteinExistence type="predicted"/>